<feature type="transmembrane region" description="Helical" evidence="5">
    <location>
        <begin position="500"/>
        <end position="521"/>
    </location>
</feature>
<comment type="caution">
    <text evidence="7">The sequence shown here is derived from an EMBL/GenBank/DDBJ whole genome shotgun (WGS) entry which is preliminary data.</text>
</comment>
<dbReference type="PANTHER" id="PTHR23502:SF64">
    <property type="entry name" value="TRANSPORTER, PUTATIVE (AFU_ORTHOLOGUE AFUA_3G11760)-RELATED"/>
    <property type="match status" value="1"/>
</dbReference>
<dbReference type="PANTHER" id="PTHR23502">
    <property type="entry name" value="MAJOR FACILITATOR SUPERFAMILY"/>
    <property type="match status" value="1"/>
</dbReference>
<proteinExistence type="predicted"/>
<feature type="domain" description="Major facilitator superfamily (MFS) profile" evidence="6">
    <location>
        <begin position="137"/>
        <end position="552"/>
    </location>
</feature>
<dbReference type="Gene3D" id="1.20.1250.20">
    <property type="entry name" value="MFS general substrate transporter like domains"/>
    <property type="match status" value="1"/>
</dbReference>
<feature type="transmembrane region" description="Helical" evidence="5">
    <location>
        <begin position="433"/>
        <end position="456"/>
    </location>
</feature>
<dbReference type="InterPro" id="IPR011701">
    <property type="entry name" value="MFS"/>
</dbReference>
<dbReference type="InterPro" id="IPR020846">
    <property type="entry name" value="MFS_dom"/>
</dbReference>
<accession>A0A8H7F5Q1</accession>
<sequence>MLFPFTSNADNHNLARVWHPVIELLVARFHEDEVYCLIRAKNIIIQGNVSPRTYWDMKSISLVAKSLDQKEMGCHVTGFPFESDVPFSSSPHENYPGYSSISLSLDSARMMNEEVPLLVDNPNLVYDRFPPGRKKVLVIIVSWVGLLAFLTSGIFIPSIPQMAEDLDSTAAIVSHGISVYFVGSAFGGLLGSKYSKFYGRRPAFLFHLPFMILGSLMTARTESIPQLMVGRFIQAVGGSPGLSVGAGVIGDIYKLEERGTALGSYFGTGLLGLALAPTVGGIIAHYSSWRGVHNCLAVFGCGVLVCILIFLPETSHPDSRGIDEYEKAGKPLPKWRPVILNPISNLLMLRSLNVTSTALIGCIAILTDLVLMVPIAYTVGKTYNVDNQATIGLLFLPIGFGNAIGAPLSGWISDRTLVQYKAKRGYWYPEDRLRASLYGAYLPLTVFASALVTIYIPGTPGLALNMVIFFLNGVGTDLALTPCGAYLVDILHSNSAEVTAAANAFRSLVLSICTSAILPMMNAYGQIFTNGCAALISFFGMILTILVIAYGEAMRGWIDIGYSTEANN</sequence>
<dbReference type="EMBL" id="JABXXO010000005">
    <property type="protein sequence ID" value="KAF7777721.1"/>
    <property type="molecule type" value="Genomic_DNA"/>
</dbReference>
<evidence type="ECO:0000256" key="4">
    <source>
        <dbReference type="ARBA" id="ARBA00023136"/>
    </source>
</evidence>
<dbReference type="PROSITE" id="PS50850">
    <property type="entry name" value="MFS"/>
    <property type="match status" value="1"/>
</dbReference>
<protein>
    <recommendedName>
        <fullName evidence="6">Major facilitator superfamily (MFS) profile domain-containing protein</fullName>
    </recommendedName>
</protein>
<feature type="transmembrane region" description="Helical" evidence="5">
    <location>
        <begin position="358"/>
        <end position="377"/>
    </location>
</feature>
<feature type="transmembrane region" description="Helical" evidence="5">
    <location>
        <begin position="527"/>
        <end position="550"/>
    </location>
</feature>
<dbReference type="Pfam" id="PF07690">
    <property type="entry name" value="MFS_1"/>
    <property type="match status" value="1"/>
</dbReference>
<feature type="transmembrane region" description="Helical" evidence="5">
    <location>
        <begin position="203"/>
        <end position="220"/>
    </location>
</feature>
<evidence type="ECO:0000256" key="5">
    <source>
        <dbReference type="SAM" id="Phobius"/>
    </source>
</evidence>
<dbReference type="SUPFAM" id="SSF103473">
    <property type="entry name" value="MFS general substrate transporter"/>
    <property type="match status" value="1"/>
</dbReference>
<feature type="transmembrane region" description="Helical" evidence="5">
    <location>
        <begin position="389"/>
        <end position="412"/>
    </location>
</feature>
<evidence type="ECO:0000313" key="8">
    <source>
        <dbReference type="Proteomes" id="UP000629468"/>
    </source>
</evidence>
<feature type="transmembrane region" description="Helical" evidence="5">
    <location>
        <begin position="232"/>
        <end position="253"/>
    </location>
</feature>
<feature type="transmembrane region" description="Helical" evidence="5">
    <location>
        <begin position="265"/>
        <end position="285"/>
    </location>
</feature>
<feature type="transmembrane region" description="Helical" evidence="5">
    <location>
        <begin position="291"/>
        <end position="311"/>
    </location>
</feature>
<dbReference type="GO" id="GO:0005886">
    <property type="term" value="C:plasma membrane"/>
    <property type="evidence" value="ECO:0007669"/>
    <property type="project" value="TreeGrafter"/>
</dbReference>
<organism evidence="7 8">
    <name type="scientific">Agaricus bisporus var. burnettii</name>
    <dbReference type="NCBI Taxonomy" id="192524"/>
    <lineage>
        <taxon>Eukaryota</taxon>
        <taxon>Fungi</taxon>
        <taxon>Dikarya</taxon>
        <taxon>Basidiomycota</taxon>
        <taxon>Agaricomycotina</taxon>
        <taxon>Agaricomycetes</taxon>
        <taxon>Agaricomycetidae</taxon>
        <taxon>Agaricales</taxon>
        <taxon>Agaricineae</taxon>
        <taxon>Agaricaceae</taxon>
        <taxon>Agaricus</taxon>
    </lineage>
</organism>
<comment type="subcellular location">
    <subcellularLocation>
        <location evidence="1">Membrane</location>
        <topology evidence="1">Multi-pass membrane protein</topology>
    </subcellularLocation>
</comment>
<evidence type="ECO:0000313" key="7">
    <source>
        <dbReference type="EMBL" id="KAF7777721.1"/>
    </source>
</evidence>
<feature type="transmembrane region" description="Helical" evidence="5">
    <location>
        <begin position="136"/>
        <end position="159"/>
    </location>
</feature>
<evidence type="ECO:0000259" key="6">
    <source>
        <dbReference type="PROSITE" id="PS50850"/>
    </source>
</evidence>
<keyword evidence="2 5" id="KW-0812">Transmembrane</keyword>
<dbReference type="GO" id="GO:0022857">
    <property type="term" value="F:transmembrane transporter activity"/>
    <property type="evidence" value="ECO:0007669"/>
    <property type="project" value="InterPro"/>
</dbReference>
<feature type="transmembrane region" description="Helical" evidence="5">
    <location>
        <begin position="462"/>
        <end position="488"/>
    </location>
</feature>
<name>A0A8H7F5Q1_AGABI</name>
<feature type="transmembrane region" description="Helical" evidence="5">
    <location>
        <begin position="171"/>
        <end position="191"/>
    </location>
</feature>
<gene>
    <name evidence="7" type="ORF">Agabi119p4_3793</name>
</gene>
<evidence type="ECO:0000256" key="3">
    <source>
        <dbReference type="ARBA" id="ARBA00022989"/>
    </source>
</evidence>
<dbReference type="AlphaFoldDB" id="A0A8H7F5Q1"/>
<keyword evidence="3 5" id="KW-1133">Transmembrane helix</keyword>
<dbReference type="InterPro" id="IPR036259">
    <property type="entry name" value="MFS_trans_sf"/>
</dbReference>
<keyword evidence="4 5" id="KW-0472">Membrane</keyword>
<reference evidence="7 8" key="1">
    <citation type="journal article" name="Sci. Rep.">
        <title>Telomere-to-telomere assembled and centromere annotated genomes of the two main subspecies of the button mushroom Agaricus bisporus reveal especially polymorphic chromosome ends.</title>
        <authorList>
            <person name="Sonnenberg A.S.M."/>
            <person name="Sedaghat-Telgerd N."/>
            <person name="Lavrijssen B."/>
            <person name="Ohm R.A."/>
            <person name="Hendrickx P.M."/>
            <person name="Scholtmeijer K."/>
            <person name="Baars J.J.P."/>
            <person name="van Peer A."/>
        </authorList>
    </citation>
    <scope>NUCLEOTIDE SEQUENCE [LARGE SCALE GENOMIC DNA]</scope>
    <source>
        <strain evidence="7 8">H119_p4</strain>
    </source>
</reference>
<evidence type="ECO:0000256" key="2">
    <source>
        <dbReference type="ARBA" id="ARBA00022692"/>
    </source>
</evidence>
<evidence type="ECO:0000256" key="1">
    <source>
        <dbReference type="ARBA" id="ARBA00004141"/>
    </source>
</evidence>
<dbReference type="Proteomes" id="UP000629468">
    <property type="component" value="Unassembled WGS sequence"/>
</dbReference>